<dbReference type="HOGENOM" id="CLU_499808_0_0_1"/>
<reference evidence="2 3" key="1">
    <citation type="submission" date="2015-01" db="EMBL/GenBank/DDBJ databases">
        <title>The Genome Sequence of Rhinocladiella mackenzie CBS 650.93.</title>
        <authorList>
            <consortium name="The Broad Institute Genomics Platform"/>
            <person name="Cuomo C."/>
            <person name="de Hoog S."/>
            <person name="Gorbushina A."/>
            <person name="Stielow B."/>
            <person name="Teixiera M."/>
            <person name="Abouelleil A."/>
            <person name="Chapman S.B."/>
            <person name="Priest M."/>
            <person name="Young S.K."/>
            <person name="Wortman J."/>
            <person name="Nusbaum C."/>
            <person name="Birren B."/>
        </authorList>
    </citation>
    <scope>NUCLEOTIDE SEQUENCE [LARGE SCALE GENOMIC DNA]</scope>
    <source>
        <strain evidence="2 3">CBS 650.93</strain>
    </source>
</reference>
<accession>A0A0D2J9F2</accession>
<evidence type="ECO:0000313" key="2">
    <source>
        <dbReference type="EMBL" id="KIX05745.1"/>
    </source>
</evidence>
<feature type="region of interest" description="Disordered" evidence="1">
    <location>
        <begin position="168"/>
        <end position="242"/>
    </location>
</feature>
<feature type="compositionally biased region" description="Polar residues" evidence="1">
    <location>
        <begin position="209"/>
        <end position="221"/>
    </location>
</feature>
<protein>
    <submittedName>
        <fullName evidence="2">Uncharacterized protein</fullName>
    </submittedName>
</protein>
<feature type="region of interest" description="Disordered" evidence="1">
    <location>
        <begin position="280"/>
        <end position="364"/>
    </location>
</feature>
<dbReference type="OrthoDB" id="4161833at2759"/>
<feature type="compositionally biased region" description="Basic residues" evidence="1">
    <location>
        <begin position="31"/>
        <end position="45"/>
    </location>
</feature>
<feature type="region of interest" description="Disordered" evidence="1">
    <location>
        <begin position="22"/>
        <end position="104"/>
    </location>
</feature>
<gene>
    <name evidence="2" type="ORF">Z518_03717</name>
</gene>
<keyword evidence="3" id="KW-1185">Reference proteome</keyword>
<feature type="compositionally biased region" description="Basic and acidic residues" evidence="1">
    <location>
        <begin position="392"/>
        <end position="404"/>
    </location>
</feature>
<dbReference type="Proteomes" id="UP000053617">
    <property type="component" value="Unassembled WGS sequence"/>
</dbReference>
<dbReference type="AlphaFoldDB" id="A0A0D2J9F2"/>
<evidence type="ECO:0000313" key="3">
    <source>
        <dbReference type="Proteomes" id="UP000053617"/>
    </source>
</evidence>
<dbReference type="EMBL" id="KN847477">
    <property type="protein sequence ID" value="KIX05745.1"/>
    <property type="molecule type" value="Genomic_DNA"/>
</dbReference>
<dbReference type="RefSeq" id="XP_013272881.1">
    <property type="nucleotide sequence ID" value="XM_013417427.1"/>
</dbReference>
<dbReference type="VEuPathDB" id="FungiDB:Z518_03717"/>
<organism evidence="2 3">
    <name type="scientific">Rhinocladiella mackenziei CBS 650.93</name>
    <dbReference type="NCBI Taxonomy" id="1442369"/>
    <lineage>
        <taxon>Eukaryota</taxon>
        <taxon>Fungi</taxon>
        <taxon>Dikarya</taxon>
        <taxon>Ascomycota</taxon>
        <taxon>Pezizomycotina</taxon>
        <taxon>Eurotiomycetes</taxon>
        <taxon>Chaetothyriomycetidae</taxon>
        <taxon>Chaetothyriales</taxon>
        <taxon>Herpotrichiellaceae</taxon>
        <taxon>Rhinocladiella</taxon>
    </lineage>
</organism>
<feature type="compositionally biased region" description="Basic and acidic residues" evidence="1">
    <location>
        <begin position="170"/>
        <end position="192"/>
    </location>
</feature>
<name>A0A0D2J9F2_9EURO</name>
<evidence type="ECO:0000256" key="1">
    <source>
        <dbReference type="SAM" id="MobiDB-lite"/>
    </source>
</evidence>
<feature type="region of interest" description="Disordered" evidence="1">
    <location>
        <begin position="376"/>
        <end position="405"/>
    </location>
</feature>
<dbReference type="GeneID" id="25291788"/>
<sequence>MSVGAKSQVDKLTLDTLVVSIRTANNDASRKRSKSPSKSKHHWKISNKSATDSAKKKLRISPPLPTRPAQPLFQHRLLESDPDLNSTTAPPVKAKKPIPHSQLAMPQMTSLDDTLSGCRLADLPPDKRGTAFERIHPDGWDKILPKEWVVDELSDNGDKEDIRSAYSQDYNKEREEGGSAHTIRDQRQDHRQSSQATDQGADHGDRLSSDQASSNLRSPVSPQRGKVSKFNGSDPCLSRLLPYPRTKPYDLFQTQQSPSTLNQNGDQLWSRRPLYIFGEGSAPPMDVEGNNHNGLTSKFLHEHHHPLSPPPLRPREPAKQDGCRQASPPTGTSAKKCLPHTQSRSDPKSDVVVKETAKKKENQSLQSSWLSIICTSEDEENPGDPNSGPNPDPDRGPGGRHGYDVELAQCPHKDKDYLVTRIDEILDLYLRDTADEETETDTDTDVQAKVSDLLHHTSQPGCRFRARRAKGIFQNHVSSELLTGQAAGARDSHVGIGGDKNMDTEKARVSRRTSEMGREWENKLRDDWVPSDVVTAPDSHGWTWI</sequence>
<feature type="compositionally biased region" description="Basic and acidic residues" evidence="1">
    <location>
        <begin position="313"/>
        <end position="322"/>
    </location>
</feature>
<feature type="compositionally biased region" description="Basic and acidic residues" evidence="1">
    <location>
        <begin position="343"/>
        <end position="362"/>
    </location>
</feature>
<feature type="region of interest" description="Disordered" evidence="1">
    <location>
        <begin position="485"/>
        <end position="504"/>
    </location>
</feature>
<proteinExistence type="predicted"/>